<reference evidence="5" key="2">
    <citation type="submission" date="2023-05" db="EMBL/GenBank/DDBJ databases">
        <authorList>
            <person name="Fouks B."/>
        </authorList>
    </citation>
    <scope>NUCLEOTIDE SEQUENCE</scope>
    <source>
        <strain evidence="5">Stay&amp;Tobe</strain>
        <tissue evidence="5">Testes</tissue>
    </source>
</reference>
<dbReference type="GO" id="GO:0005319">
    <property type="term" value="F:lipid transporter activity"/>
    <property type="evidence" value="ECO:0007669"/>
    <property type="project" value="InterPro"/>
</dbReference>
<gene>
    <name evidence="5" type="ORF">L9F63_009998</name>
</gene>
<dbReference type="InterPro" id="IPR011030">
    <property type="entry name" value="Lipovitellin_superhlx_dom"/>
</dbReference>
<organism evidence="5 6">
    <name type="scientific">Diploptera punctata</name>
    <name type="common">Pacific beetle cockroach</name>
    <dbReference type="NCBI Taxonomy" id="6984"/>
    <lineage>
        <taxon>Eukaryota</taxon>
        <taxon>Metazoa</taxon>
        <taxon>Ecdysozoa</taxon>
        <taxon>Arthropoda</taxon>
        <taxon>Hexapoda</taxon>
        <taxon>Insecta</taxon>
        <taxon>Pterygota</taxon>
        <taxon>Neoptera</taxon>
        <taxon>Polyneoptera</taxon>
        <taxon>Dictyoptera</taxon>
        <taxon>Blattodea</taxon>
        <taxon>Blaberoidea</taxon>
        <taxon>Blaberidae</taxon>
        <taxon>Diplopterinae</taxon>
        <taxon>Diploptera</taxon>
    </lineage>
</organism>
<evidence type="ECO:0000259" key="3">
    <source>
        <dbReference type="PROSITE" id="PS51211"/>
    </source>
</evidence>
<evidence type="ECO:0000256" key="2">
    <source>
        <dbReference type="PROSITE-ProRule" id="PRU00557"/>
    </source>
</evidence>
<evidence type="ECO:0000313" key="6">
    <source>
        <dbReference type="Proteomes" id="UP001233999"/>
    </source>
</evidence>
<feature type="domain" description="VWFD" evidence="4">
    <location>
        <begin position="1209"/>
        <end position="1373"/>
    </location>
</feature>
<dbReference type="Gene3D" id="1.25.10.20">
    <property type="entry name" value="Vitellinogen, superhelical"/>
    <property type="match status" value="1"/>
</dbReference>
<dbReference type="SUPFAM" id="SSF56968">
    <property type="entry name" value="Lipovitellin-phosvitin complex, beta-sheet shell regions"/>
    <property type="match status" value="1"/>
</dbReference>
<dbReference type="SMART" id="SM00216">
    <property type="entry name" value="VWD"/>
    <property type="match status" value="1"/>
</dbReference>
<dbReference type="PANTHER" id="PTHR23345">
    <property type="entry name" value="VITELLOGENIN-RELATED"/>
    <property type="match status" value="1"/>
</dbReference>
<dbReference type="InterPro" id="IPR050733">
    <property type="entry name" value="Vitellogenin/Apolipophorin"/>
</dbReference>
<dbReference type="Pfam" id="PF00094">
    <property type="entry name" value="VWD"/>
    <property type="match status" value="1"/>
</dbReference>
<feature type="domain" description="Vitellogenin" evidence="3">
    <location>
        <begin position="14"/>
        <end position="632"/>
    </location>
</feature>
<dbReference type="PANTHER" id="PTHR23345:SF33">
    <property type="entry name" value="CROSSVEINLESS D"/>
    <property type="match status" value="1"/>
</dbReference>
<dbReference type="InterPro" id="IPR001846">
    <property type="entry name" value="VWF_type-D"/>
</dbReference>
<dbReference type="InterPro" id="IPR015816">
    <property type="entry name" value="Vitellinogen_b-sht_N"/>
</dbReference>
<dbReference type="PROSITE" id="PS51211">
    <property type="entry name" value="VITELLOGENIN"/>
    <property type="match status" value="1"/>
</dbReference>
<evidence type="ECO:0000259" key="4">
    <source>
        <dbReference type="PROSITE" id="PS51233"/>
    </source>
</evidence>
<accession>A0AAD8AI99</accession>
<dbReference type="SMART" id="SM01169">
    <property type="entry name" value="DUF1943"/>
    <property type="match status" value="1"/>
</dbReference>
<evidence type="ECO:0000256" key="1">
    <source>
        <dbReference type="ARBA" id="ARBA00022729"/>
    </source>
</evidence>
<dbReference type="Gene3D" id="2.30.230.10">
    <property type="entry name" value="Lipovitellin, beta-sheet shell regions, chain A"/>
    <property type="match status" value="1"/>
</dbReference>
<protein>
    <recommendedName>
        <fullName evidence="7">Vitellogenin</fullName>
    </recommendedName>
</protein>
<dbReference type="SMART" id="SM00638">
    <property type="entry name" value="LPD_N"/>
    <property type="match status" value="1"/>
</dbReference>
<dbReference type="InterPro" id="IPR015255">
    <property type="entry name" value="Vitellinogen_open_b-sht"/>
</dbReference>
<dbReference type="Pfam" id="PF01347">
    <property type="entry name" value="Vitellogenin_N"/>
    <property type="match status" value="1"/>
</dbReference>
<dbReference type="InterPro" id="IPR001747">
    <property type="entry name" value="Vitellogenin_N"/>
</dbReference>
<keyword evidence="1" id="KW-0732">Signal</keyword>
<sequence length="1373" mass="154921">LLLVFSATLSDALWPPGNEIVYDYHAQLQSTTKFPSASTSQWDLYGKLVVQGEKTRLQYSCKKLKYQHIPVHQLLQPFILHFEEGKLVALSVKAGEDEWAINMKRGIAGLLQLDPEALLYPTTTLKENSLHGNCKVEYSSHNMTNNTLSVSKNIDLDSCPGSGKITHEVLCPNGPPQNTIDVLSRRWYLLDPLGPNGEYVISSAASEGAVVFQPFNFQSEVYYIWTWIHVKLTKIGTTENLLSVKNGGERVSLNFVLPVGDVSQGRNLPDQQDLISAVISKLHELGESLDPPGLEKNLTNLHEERVAHILYFLSLLNHTSLNQLYSDLAVGTSYQHETFRNLFLELLPIVGSYDAALLIRDLIMSGTLKNDTAVDLLTTLPFSLHHPSEKLLTDFEVILTLPEHSLLYSTAILTFATLVERVCHKGCSYEVRDKYVGQYMDLFTSSDTFDKQLLYLEALSNFQLKRVAQYFEPIIQGTDTKYSHYIRFLSIWLTEGNGYLTSEKAFELFWPILTNRDELLEMRVGALSLLTRTKPSTSRFYQMLSYMVRETDPHLRHAWYTTLHSIANTKHPLYSQLVDLAKKTLPFYPEPEVHQWSTGHYIFDYTNPDYGFGSIGQLYTIANPHTGVSSIITLNFATNARACSTVDYLLYLRLEGFGDILKRVISKKRLNVDTLLELFKQLKVPSKASQPLHVEIILKLQDKVILVHHANETTFNSLYQVLHNVQHLAAGGVHINAQNIIVPFLLEEIGPTVVGTTALIRTTHSWMMSVRANLTAGKTILNQFDFRSYLSSQTGLNLYNPVLNIWHGVKRSLNLQIIVPFDLQFSLQSMNYQNMKFSVEHKPGEEAGIVGHVETAVMVRGIRAADELESHCPTCEPYYVVKGKTDHSSTQELAEVEIFGSELKLSLLDCEHSYHMEDLLSLTKHLSEHQNSDMFLPFGPLLTLAHLFDSAILVPPYGSCGVSLKLSPLVTETNKVDVEITMNKTQKTQTLGAPDDYVVHVAVTSNSSSRWDADIHYVPTKHKLTTNLSSEDNYVGSLNIHAQFPELVEEVTFLSDKEPHVASIEISAEWQSSRLQIQMDGEVTPEQKEHITDSSVWPYATCQEDLHDIDQWGDLYAPLTPACYEVAKELATLRKYKFNITSTNLPSWMNFLPEYVLNVDAPLNSRATITLNGHKKTLSLKESNKLESLLINTHFPPLVQLATRVGSLGSCVVTSKRVWTIDGINLDSHLGSCYSLAVADCSETPQFALFLKKTDNKWFPLGLKLYVGDSHVEILPHEHNINITVNDLEVPYPEKGYEHPLQEVHYDFRLWKRADGLVRIYLNSIKSWIEYYGHFATVSVSGLYRGKLCGLCGNFNRDTKDDTAHLYTIPCAA</sequence>
<reference evidence="5" key="1">
    <citation type="journal article" date="2023" name="IScience">
        <title>Live-bearing cockroach genome reveals convergent evolutionary mechanisms linked to viviparity in insects and beyond.</title>
        <authorList>
            <person name="Fouks B."/>
            <person name="Harrison M.C."/>
            <person name="Mikhailova A.A."/>
            <person name="Marchal E."/>
            <person name="English S."/>
            <person name="Carruthers M."/>
            <person name="Jennings E.C."/>
            <person name="Chiamaka E.L."/>
            <person name="Frigard R.A."/>
            <person name="Pippel M."/>
            <person name="Attardo G.M."/>
            <person name="Benoit J.B."/>
            <person name="Bornberg-Bauer E."/>
            <person name="Tobe S.S."/>
        </authorList>
    </citation>
    <scope>NUCLEOTIDE SEQUENCE</scope>
    <source>
        <strain evidence="5">Stay&amp;Tobe</strain>
    </source>
</reference>
<comment type="caution">
    <text evidence="5">The sequence shown here is derived from an EMBL/GenBank/DDBJ whole genome shotgun (WGS) entry which is preliminary data.</text>
</comment>
<dbReference type="EMBL" id="JASPKZ010000802">
    <property type="protein sequence ID" value="KAJ9599526.1"/>
    <property type="molecule type" value="Genomic_DNA"/>
</dbReference>
<proteinExistence type="predicted"/>
<dbReference type="PROSITE" id="PS51233">
    <property type="entry name" value="VWFD"/>
    <property type="match status" value="1"/>
</dbReference>
<dbReference type="Proteomes" id="UP001233999">
    <property type="component" value="Unassembled WGS sequence"/>
</dbReference>
<name>A0AAD8AI99_DIPPU</name>
<evidence type="ECO:0008006" key="7">
    <source>
        <dbReference type="Google" id="ProtNLM"/>
    </source>
</evidence>
<evidence type="ECO:0000313" key="5">
    <source>
        <dbReference type="EMBL" id="KAJ9599526.1"/>
    </source>
</evidence>
<keyword evidence="6" id="KW-1185">Reference proteome</keyword>
<comment type="caution">
    <text evidence="2">Lacks conserved residue(s) required for the propagation of feature annotation.</text>
</comment>
<dbReference type="InterPro" id="IPR015819">
    <property type="entry name" value="Lipid_transp_b-sht_shell"/>
</dbReference>
<dbReference type="SUPFAM" id="SSF48431">
    <property type="entry name" value="Lipovitellin-phosvitin complex, superhelical domain"/>
    <property type="match status" value="1"/>
</dbReference>
<dbReference type="GO" id="GO:0045735">
    <property type="term" value="F:nutrient reservoir activity"/>
    <property type="evidence" value="ECO:0007669"/>
    <property type="project" value="UniProtKB-KW"/>
</dbReference>
<feature type="non-terminal residue" evidence="5">
    <location>
        <position position="1373"/>
    </location>
</feature>